<dbReference type="RefSeq" id="WP_335422809.1">
    <property type="nucleotide sequence ID" value="NZ_JBALHR010000005.1"/>
</dbReference>
<keyword evidence="5 10" id="KW-0145">Chemotaxis</keyword>
<evidence type="ECO:0000256" key="3">
    <source>
        <dbReference type="ARBA" id="ARBA00008281"/>
    </source>
</evidence>
<keyword evidence="13" id="KW-1185">Reference proteome</keyword>
<organism evidence="12 13">
    <name type="scientific">Gemmobacter denitrificans</name>
    <dbReference type="NCBI Taxonomy" id="3123040"/>
    <lineage>
        <taxon>Bacteria</taxon>
        <taxon>Pseudomonadati</taxon>
        <taxon>Pseudomonadota</taxon>
        <taxon>Alphaproteobacteria</taxon>
        <taxon>Rhodobacterales</taxon>
        <taxon>Paracoccaceae</taxon>
        <taxon>Gemmobacter</taxon>
    </lineage>
</organism>
<keyword evidence="10" id="KW-0997">Cell inner membrane</keyword>
<protein>
    <recommendedName>
        <fullName evidence="10">Flagellar protein FliL</fullName>
    </recommendedName>
</protein>
<evidence type="ECO:0000313" key="12">
    <source>
        <dbReference type="EMBL" id="MEH7828661.1"/>
    </source>
</evidence>
<sequence length="156" mass="16969">MKRLLLPIILILIGAGGGIGAGLFLRPPPAEDHGAEDEHKEPEPLPPELQPEYAKMSNQFIIPVVEKGRVISLVVMSLSLEIKQGTTDAVFAKEPKLRDAFLQILFDHANAGGFNGAFTEGSNLLLLRKAMLEMANKIMPDTITDVLITDIGRQDS</sequence>
<evidence type="ECO:0000256" key="1">
    <source>
        <dbReference type="ARBA" id="ARBA00002254"/>
    </source>
</evidence>
<keyword evidence="7 10" id="KW-0283">Flagellar rotation</keyword>
<feature type="region of interest" description="Disordered" evidence="11">
    <location>
        <begin position="26"/>
        <end position="48"/>
    </location>
</feature>
<evidence type="ECO:0000256" key="4">
    <source>
        <dbReference type="ARBA" id="ARBA00022475"/>
    </source>
</evidence>
<comment type="similarity">
    <text evidence="3 10">Belongs to the FliL family.</text>
</comment>
<evidence type="ECO:0000256" key="5">
    <source>
        <dbReference type="ARBA" id="ARBA00022500"/>
    </source>
</evidence>
<feature type="compositionally biased region" description="Basic and acidic residues" evidence="11">
    <location>
        <begin position="29"/>
        <end position="43"/>
    </location>
</feature>
<evidence type="ECO:0000256" key="10">
    <source>
        <dbReference type="RuleBase" id="RU364125"/>
    </source>
</evidence>
<dbReference type="Proteomes" id="UP001431963">
    <property type="component" value="Unassembled WGS sequence"/>
</dbReference>
<keyword evidence="12" id="KW-0966">Cell projection</keyword>
<evidence type="ECO:0000256" key="11">
    <source>
        <dbReference type="SAM" id="MobiDB-lite"/>
    </source>
</evidence>
<keyword evidence="12" id="KW-0282">Flagellum</keyword>
<keyword evidence="6" id="KW-0812">Transmembrane</keyword>
<dbReference type="EMBL" id="JBALHR010000005">
    <property type="protein sequence ID" value="MEH7828661.1"/>
    <property type="molecule type" value="Genomic_DNA"/>
</dbReference>
<keyword evidence="9 10" id="KW-0472">Membrane</keyword>
<evidence type="ECO:0000256" key="7">
    <source>
        <dbReference type="ARBA" id="ARBA00022779"/>
    </source>
</evidence>
<keyword evidence="4" id="KW-1003">Cell membrane</keyword>
<evidence type="ECO:0000256" key="8">
    <source>
        <dbReference type="ARBA" id="ARBA00022989"/>
    </source>
</evidence>
<comment type="caution">
    <text evidence="12">The sequence shown here is derived from an EMBL/GenBank/DDBJ whole genome shotgun (WGS) entry which is preliminary data.</text>
</comment>
<evidence type="ECO:0000256" key="9">
    <source>
        <dbReference type="ARBA" id="ARBA00023136"/>
    </source>
</evidence>
<evidence type="ECO:0000256" key="2">
    <source>
        <dbReference type="ARBA" id="ARBA00004162"/>
    </source>
</evidence>
<name>A0ABU8BVD5_9RHOB</name>
<evidence type="ECO:0000256" key="6">
    <source>
        <dbReference type="ARBA" id="ARBA00022692"/>
    </source>
</evidence>
<gene>
    <name evidence="12" type="ORF">V6590_10905</name>
</gene>
<dbReference type="InterPro" id="IPR005503">
    <property type="entry name" value="FliL"/>
</dbReference>
<keyword evidence="8" id="KW-1133">Transmembrane helix</keyword>
<accession>A0ABU8BVD5</accession>
<keyword evidence="12" id="KW-0969">Cilium</keyword>
<dbReference type="Pfam" id="PF03748">
    <property type="entry name" value="FliL"/>
    <property type="match status" value="1"/>
</dbReference>
<evidence type="ECO:0000313" key="13">
    <source>
        <dbReference type="Proteomes" id="UP001431963"/>
    </source>
</evidence>
<reference evidence="12" key="1">
    <citation type="submission" date="2024-02" db="EMBL/GenBank/DDBJ databases">
        <title>Genome sequences of strain Gemmobacter sp. JM10B15.</title>
        <authorList>
            <person name="Zhang M."/>
        </authorList>
    </citation>
    <scope>NUCLEOTIDE SEQUENCE</scope>
    <source>
        <strain evidence="12">JM10B15</strain>
    </source>
</reference>
<proteinExistence type="inferred from homology"/>
<comment type="subcellular location">
    <subcellularLocation>
        <location evidence="10">Cell inner membrane</location>
    </subcellularLocation>
    <subcellularLocation>
        <location evidence="2">Cell membrane</location>
        <topology evidence="2">Single-pass membrane protein</topology>
    </subcellularLocation>
</comment>
<comment type="function">
    <text evidence="1 10">Controls the rotational direction of flagella during chemotaxis.</text>
</comment>